<feature type="compositionally biased region" description="Low complexity" evidence="3">
    <location>
        <begin position="128"/>
        <end position="138"/>
    </location>
</feature>
<dbReference type="Pfam" id="PF22485">
    <property type="entry name" value="DUF6987"/>
    <property type="match status" value="1"/>
</dbReference>
<dbReference type="InterPro" id="IPR029033">
    <property type="entry name" value="His_PPase_superfam"/>
</dbReference>
<feature type="domain" description="DUF6987" evidence="4">
    <location>
        <begin position="1165"/>
        <end position="1363"/>
    </location>
</feature>
<evidence type="ECO:0000313" key="5">
    <source>
        <dbReference type="EMBL" id="KAF7552928.1"/>
    </source>
</evidence>
<feature type="compositionally biased region" description="Basic and acidic residues" evidence="3">
    <location>
        <begin position="166"/>
        <end position="185"/>
    </location>
</feature>
<feature type="region of interest" description="Disordered" evidence="3">
    <location>
        <begin position="84"/>
        <end position="510"/>
    </location>
</feature>
<feature type="compositionally biased region" description="Basic and acidic residues" evidence="3">
    <location>
        <begin position="259"/>
        <end position="274"/>
    </location>
</feature>
<feature type="compositionally biased region" description="Basic and acidic residues" evidence="3">
    <location>
        <begin position="14"/>
        <end position="25"/>
    </location>
</feature>
<feature type="compositionally biased region" description="Basic and acidic residues" evidence="3">
    <location>
        <begin position="238"/>
        <end position="252"/>
    </location>
</feature>
<dbReference type="PROSITE" id="PS00175">
    <property type="entry name" value="PG_MUTASE"/>
    <property type="match status" value="1"/>
</dbReference>
<dbReference type="OrthoDB" id="3937590at2759"/>
<proteinExistence type="predicted"/>
<accession>A0A9P5HES9</accession>
<feature type="compositionally biased region" description="Basic residues" evidence="3">
    <location>
        <begin position="1633"/>
        <end position="1642"/>
    </location>
</feature>
<dbReference type="InterPro" id="IPR001345">
    <property type="entry name" value="PG/BPGM_mutase_AS"/>
</dbReference>
<dbReference type="CDD" id="cd07067">
    <property type="entry name" value="HP_PGM_like"/>
    <property type="match status" value="1"/>
</dbReference>
<feature type="active site" description="Tele-phosphohistidine intermediate" evidence="1">
    <location>
        <position position="1397"/>
    </location>
</feature>
<protein>
    <recommendedName>
        <fullName evidence="4">DUF6987 domain-containing protein</fullName>
    </recommendedName>
</protein>
<dbReference type="Pfam" id="PF00300">
    <property type="entry name" value="His_Phos_1"/>
    <property type="match status" value="1"/>
</dbReference>
<gene>
    <name evidence="5" type="ORF">G7Z17_g4006</name>
</gene>
<feature type="compositionally biased region" description="Basic and acidic residues" evidence="3">
    <location>
        <begin position="305"/>
        <end position="341"/>
    </location>
</feature>
<evidence type="ECO:0000256" key="3">
    <source>
        <dbReference type="SAM" id="MobiDB-lite"/>
    </source>
</evidence>
<feature type="compositionally biased region" description="Acidic residues" evidence="3">
    <location>
        <begin position="1142"/>
        <end position="1160"/>
    </location>
</feature>
<feature type="compositionally biased region" description="Basic and acidic residues" evidence="3">
    <location>
        <begin position="208"/>
        <end position="217"/>
    </location>
</feature>
<feature type="compositionally biased region" description="Basic and acidic residues" evidence="3">
    <location>
        <begin position="370"/>
        <end position="386"/>
    </location>
</feature>
<feature type="active site" description="Proton donor/acceptor" evidence="1">
    <location>
        <position position="1477"/>
    </location>
</feature>
<feature type="region of interest" description="Disordered" evidence="3">
    <location>
        <begin position="1"/>
        <end position="35"/>
    </location>
</feature>
<sequence length="1642" mass="174339">MQNPLSIPGGWNKDTPRDTPAEEKSNPGSSSSVPSPYLALIIPVTVDSQSVPRSNVGVVSETGDVVDEAGKNIGKVAESEDPKDLVGNTVTTGGDVVSTTGDILGKAVPLDDPPSEYTTASGEKPKKSSGFGFSGLKSVYNTVDGTMKPVTSRLGFGSRSGVASTPEDKSASQGEETEKQFREAQGKGSSSEIDLKDEDPLSATGKETGVESKDKLTEVPPDPVESTKEADVEAEQENSIKPDDIKPDDSISRFDPTSEDPKEAPPTSDVKDTSAIDATDVPPSDAPKSTAESEATKSAPPTDAPKSEVSKSEVPEGSEIEKPEDAPESEVSKSEVPKPEVPESEVPGSEVPKSEVPESEVPKSLAPESEVPKSEVAESEVPKSEVPESQIPRSEAPLSEVPPSEVPKSEAPGSEVPGSEALKSVVSGTEAPKSAVSGTEAPKSAVSGTEAPESAVSGTEAPKSTFSGTEAPKSVVSGTEIPGSEAPEGEIPEGEVPEGEVAEGEAPEDEAKLDYAALEGCKVNKGGNLINDKGEIVGRVVEGEVKQLIGKKADENGDIWNDAGKKVGKGEPLPDNEREDLKDFAPFENFPGATVEADGRVLFEGKQVGQVVEGDPKRLKGSKVDEDGDILDRRGNVIGKAEAWDEPEEEDEPEIDYSILAGKRVNKAGNVVGENGELYGRVIQGHIGSLIGRMCDKDGNVRSESGEVIGKVELVPEDQRQGTRDGPFADLVGCTVTHEGKIATATGEIVGRLIEGDAKALYGRPIDEDGDILDRNGNTIGKAERWEEPEPEAEPEVEIDHSILAGKRVNKAGNVVGSNGELYGRVIEGHIGSLIGRMCDKDGNIRSESGDIIGRAELVPEDQREGTRDGPFADLEGCTVAKEGKVTTSSGEVVGRLTEGDEKALYGRPVDEDGDILDRNGNVIGKAERWEEPEAEPEAEIDYSSLAGKRVNKAGNLVDSSGNIYGRVVEGHIGSVIGRMADKDGNIRSESGGIIGRAELVTEGEREGTRDGPFAELVGCTVTKEGKVVTATGDVVGRLVSGDPKVLYGRGVDEDGDILDRNGNVIGKAERYEEPEVQKKVDPLAGRRVNREGNVVDEDGNLIGKLTSGDLFICSGKEVDADGDVVDGKGQTIGHVSRLEDIPPEPESEPEPEVEVEEETPEAKEAREQLEKDVKLAGQIAGVVEQSLDKIRPICKLITDKVDTAERTPKEELDEEELVKQVRPLIEEGGRILTEVNGAIRGLDPDGRIQQQSKAKAASRDATPEEAHLAEVLKELTGTVTQCIDNAKRKIDNMPHAKGELNPLWGLLAEPLFQILAAVGLLLNGVLGLVGRLLSIVGLGGVIDSLLGGLGVNKILRSLGLGSALTALTGKKEKKNTSAPPRRQFAQRTMRLLLIRHGETVDNVAGLYAGSRDSPLTTHGVLQARRLASHLAGRVTVQHLFSSDLQRATRTAEAVRDAQKRARETDLVVVQLKDLREKDFGSGEGSKIAAGEHEGAETPEAMRLRVDRFLDDHLVPVLAVGESTVCVVAHGIILGVLFKALSARIPCSIAPSAKSEFSDVSALSRLWWSNTGYLEGVLSTSTIHSDGRLPLKLSIETINGMDHVKGLKRTRGGIGSAKFDEKQKTMDSFFKPTSRKRKHDDK</sequence>
<evidence type="ECO:0000256" key="1">
    <source>
        <dbReference type="PIRSR" id="PIRSR613078-1"/>
    </source>
</evidence>
<dbReference type="InterPro" id="IPR022124">
    <property type="entry name" value="DUF3659"/>
</dbReference>
<dbReference type="Proteomes" id="UP000722485">
    <property type="component" value="Unassembled WGS sequence"/>
</dbReference>
<organism evidence="5 6">
    <name type="scientific">Cylindrodendrum hubeiense</name>
    <dbReference type="NCBI Taxonomy" id="595255"/>
    <lineage>
        <taxon>Eukaryota</taxon>
        <taxon>Fungi</taxon>
        <taxon>Dikarya</taxon>
        <taxon>Ascomycota</taxon>
        <taxon>Pezizomycotina</taxon>
        <taxon>Sordariomycetes</taxon>
        <taxon>Hypocreomycetidae</taxon>
        <taxon>Hypocreales</taxon>
        <taxon>Nectriaceae</taxon>
        <taxon>Cylindrodendrum</taxon>
    </lineage>
</organism>
<reference evidence="5" key="1">
    <citation type="submission" date="2020-03" db="EMBL/GenBank/DDBJ databases">
        <title>Draft Genome Sequence of Cylindrodendrum hubeiense.</title>
        <authorList>
            <person name="Buettner E."/>
            <person name="Kellner H."/>
        </authorList>
    </citation>
    <scope>NUCLEOTIDE SEQUENCE</scope>
    <source>
        <strain evidence="5">IHI 201604</strain>
    </source>
</reference>
<dbReference type="Gene3D" id="3.40.50.1240">
    <property type="entry name" value="Phosphoglycerate mutase-like"/>
    <property type="match status" value="1"/>
</dbReference>
<feature type="region of interest" description="Disordered" evidence="3">
    <location>
        <begin position="555"/>
        <end position="578"/>
    </location>
</feature>
<feature type="binding site" evidence="2">
    <location>
        <position position="1447"/>
    </location>
    <ligand>
        <name>substrate</name>
    </ligand>
</feature>
<dbReference type="PANTHER" id="PTHR39461:SF1">
    <property type="entry name" value="LEA DOMAIN PROTEIN (AFU_ORTHOLOGUE AFUA_8G04920)"/>
    <property type="match status" value="1"/>
</dbReference>
<feature type="binding site" evidence="2">
    <location>
        <begin position="1396"/>
        <end position="1403"/>
    </location>
    <ligand>
        <name>substrate</name>
    </ligand>
</feature>
<dbReference type="EMBL" id="JAANBB010000053">
    <property type="protein sequence ID" value="KAF7552928.1"/>
    <property type="molecule type" value="Genomic_DNA"/>
</dbReference>
<evidence type="ECO:0000259" key="4">
    <source>
        <dbReference type="Pfam" id="PF22485"/>
    </source>
</evidence>
<dbReference type="SMART" id="SM00855">
    <property type="entry name" value="PGAM"/>
    <property type="match status" value="1"/>
</dbReference>
<comment type="caution">
    <text evidence="5">The sequence shown here is derived from an EMBL/GenBank/DDBJ whole genome shotgun (WGS) entry which is preliminary data.</text>
</comment>
<evidence type="ECO:0000256" key="2">
    <source>
        <dbReference type="PIRSR" id="PIRSR613078-2"/>
    </source>
</evidence>
<feature type="compositionally biased region" description="Low complexity" evidence="3">
    <location>
        <begin position="86"/>
        <end position="101"/>
    </location>
</feature>
<feature type="region of interest" description="Disordered" evidence="3">
    <location>
        <begin position="1139"/>
        <end position="1164"/>
    </location>
</feature>
<feature type="compositionally biased region" description="Acidic residues" evidence="3">
    <location>
        <begin position="487"/>
        <end position="508"/>
    </location>
</feature>
<dbReference type="InterPro" id="IPR013078">
    <property type="entry name" value="His_Pase_superF_clade-1"/>
</dbReference>
<dbReference type="SUPFAM" id="SSF53254">
    <property type="entry name" value="Phosphoglycerate mutase-like"/>
    <property type="match status" value="1"/>
</dbReference>
<dbReference type="Pfam" id="PF12396">
    <property type="entry name" value="DUF3659"/>
    <property type="match status" value="10"/>
</dbReference>
<keyword evidence="6" id="KW-1185">Reference proteome</keyword>
<name>A0A9P5HES9_9HYPO</name>
<evidence type="ECO:0000313" key="6">
    <source>
        <dbReference type="Proteomes" id="UP000722485"/>
    </source>
</evidence>
<feature type="compositionally biased region" description="Low complexity" evidence="3">
    <location>
        <begin position="26"/>
        <end position="35"/>
    </location>
</feature>
<feature type="region of interest" description="Disordered" evidence="3">
    <location>
        <begin position="1623"/>
        <end position="1642"/>
    </location>
</feature>
<dbReference type="PANTHER" id="PTHR39461">
    <property type="entry name" value="LEA DOMAIN PROTEIN (AFU_ORTHOLOGUE AFUA_8G04920)"/>
    <property type="match status" value="1"/>
</dbReference>
<dbReference type="GO" id="GO:0003824">
    <property type="term" value="F:catalytic activity"/>
    <property type="evidence" value="ECO:0007669"/>
    <property type="project" value="InterPro"/>
</dbReference>
<dbReference type="InterPro" id="IPR054256">
    <property type="entry name" value="DUF6987"/>
</dbReference>